<name>A0ABX1SBH5_9PSEU</name>
<dbReference type="Proteomes" id="UP000820669">
    <property type="component" value="Unassembled WGS sequence"/>
</dbReference>
<feature type="region of interest" description="Disordered" evidence="4">
    <location>
        <begin position="1"/>
        <end position="20"/>
    </location>
</feature>
<accession>A0ABX1SBH5</accession>
<feature type="compositionally biased region" description="Polar residues" evidence="4">
    <location>
        <begin position="8"/>
        <end position="20"/>
    </location>
</feature>
<dbReference type="InterPro" id="IPR009100">
    <property type="entry name" value="AcylCoA_DH/oxidase_NM_dom_sf"/>
</dbReference>
<evidence type="ECO:0000313" key="7">
    <source>
        <dbReference type="Proteomes" id="UP000820669"/>
    </source>
</evidence>
<dbReference type="Pfam" id="PF00441">
    <property type="entry name" value="Acyl-CoA_dh_1"/>
    <property type="match status" value="1"/>
</dbReference>
<feature type="domain" description="Acyl-CoA dehydrogenase/oxidase C-terminal" evidence="5">
    <location>
        <begin position="188"/>
        <end position="312"/>
    </location>
</feature>
<protein>
    <submittedName>
        <fullName evidence="6">Acyl-CoA dehydrogenase</fullName>
    </submittedName>
</protein>
<dbReference type="SUPFAM" id="SSF56645">
    <property type="entry name" value="Acyl-CoA dehydrogenase NM domain-like"/>
    <property type="match status" value="1"/>
</dbReference>
<dbReference type="InterPro" id="IPR009075">
    <property type="entry name" value="AcylCo_DH/oxidase_C"/>
</dbReference>
<sequence>MAAALPTANRSGSAPRTASSVSETLRRLLAAGDLDLPRPAGGQTGRRWAALAGWGRSDLALARLAEGHTDAVAILAEAGRPVVPGALYGVWAARPGGVGARLERRTGGLVLDGTVRYCSGATSLDRALVVADPEGAGTGAPVLVDVGLAHRGVHPDPASWQAAGMDAADTLDVRFDAVPVDTQLGGPGWYTGRPGFIVGGAGVAAVWWGGAAGLLDKARFHLERGPGPDAHQLAHLGELHALLAAADALLQRTATEIDAAPAADHRLAVATVRTVVERAAREVVDRVPRILGPTPLSRDAALARQLVDLQIYLRQHHGERDHAALGAQLLDLPEAP</sequence>
<evidence type="ECO:0000259" key="5">
    <source>
        <dbReference type="Pfam" id="PF00441"/>
    </source>
</evidence>
<evidence type="ECO:0000256" key="4">
    <source>
        <dbReference type="SAM" id="MobiDB-lite"/>
    </source>
</evidence>
<dbReference type="InterPro" id="IPR036250">
    <property type="entry name" value="AcylCo_DH-like_C"/>
</dbReference>
<dbReference type="InterPro" id="IPR046373">
    <property type="entry name" value="Acyl-CoA_Oxase/DH_mid-dom_sf"/>
</dbReference>
<keyword evidence="3" id="KW-0274">FAD</keyword>
<gene>
    <name evidence="6" type="ORF">HF526_16600</name>
</gene>
<reference evidence="6 7" key="1">
    <citation type="submission" date="2020-04" db="EMBL/GenBank/DDBJ databases">
        <authorList>
            <person name="Klaysubun C."/>
            <person name="Duangmal K."/>
            <person name="Lipun K."/>
        </authorList>
    </citation>
    <scope>NUCLEOTIDE SEQUENCE [LARGE SCALE GENOMIC DNA]</scope>
    <source>
        <strain evidence="6 7">K10HN5</strain>
    </source>
</reference>
<dbReference type="Gene3D" id="1.20.140.10">
    <property type="entry name" value="Butyryl-CoA Dehydrogenase, subunit A, domain 3"/>
    <property type="match status" value="1"/>
</dbReference>
<proteinExistence type="inferred from homology"/>
<evidence type="ECO:0000313" key="6">
    <source>
        <dbReference type="EMBL" id="NMH98915.1"/>
    </source>
</evidence>
<dbReference type="RefSeq" id="WP_169382352.1">
    <property type="nucleotide sequence ID" value="NZ_JAAXLA010000028.1"/>
</dbReference>
<comment type="caution">
    <text evidence="6">The sequence shown here is derived from an EMBL/GenBank/DDBJ whole genome shotgun (WGS) entry which is preliminary data.</text>
</comment>
<keyword evidence="7" id="KW-1185">Reference proteome</keyword>
<organism evidence="6 7">
    <name type="scientific">Pseudonocardia acidicola</name>
    <dbReference type="NCBI Taxonomy" id="2724939"/>
    <lineage>
        <taxon>Bacteria</taxon>
        <taxon>Bacillati</taxon>
        <taxon>Actinomycetota</taxon>
        <taxon>Actinomycetes</taxon>
        <taxon>Pseudonocardiales</taxon>
        <taxon>Pseudonocardiaceae</taxon>
        <taxon>Pseudonocardia</taxon>
    </lineage>
</organism>
<dbReference type="SUPFAM" id="SSF47203">
    <property type="entry name" value="Acyl-CoA dehydrogenase C-terminal domain-like"/>
    <property type="match status" value="1"/>
</dbReference>
<evidence type="ECO:0000256" key="1">
    <source>
        <dbReference type="ARBA" id="ARBA00009347"/>
    </source>
</evidence>
<dbReference type="Gene3D" id="2.40.110.10">
    <property type="entry name" value="Butyryl-CoA Dehydrogenase, subunit A, domain 2"/>
    <property type="match status" value="1"/>
</dbReference>
<dbReference type="EMBL" id="JAAXLA010000028">
    <property type="protein sequence ID" value="NMH98915.1"/>
    <property type="molecule type" value="Genomic_DNA"/>
</dbReference>
<evidence type="ECO:0000256" key="2">
    <source>
        <dbReference type="ARBA" id="ARBA00022630"/>
    </source>
</evidence>
<comment type="similarity">
    <text evidence="1">Belongs to the acyl-CoA dehydrogenase family.</text>
</comment>
<keyword evidence="2" id="KW-0285">Flavoprotein</keyword>
<evidence type="ECO:0000256" key="3">
    <source>
        <dbReference type="ARBA" id="ARBA00022827"/>
    </source>
</evidence>